<feature type="domain" description="ABC3 transporter permease C-terminal" evidence="7">
    <location>
        <begin position="294"/>
        <end position="409"/>
    </location>
</feature>
<accession>A0A0E9MZA9</accession>
<reference evidence="9 10" key="1">
    <citation type="submission" date="2015-04" db="EMBL/GenBank/DDBJ databases">
        <title>Whole genome shotgun sequence of Flavihumibacter petaseus NBRC 106054.</title>
        <authorList>
            <person name="Miyazawa S."/>
            <person name="Hosoyama A."/>
            <person name="Hashimoto M."/>
            <person name="Noguchi M."/>
            <person name="Tsuchikane K."/>
            <person name="Ohji S."/>
            <person name="Yamazoe A."/>
            <person name="Ichikawa N."/>
            <person name="Kimura A."/>
            <person name="Fujita N."/>
        </authorList>
    </citation>
    <scope>NUCLEOTIDE SEQUENCE [LARGE SCALE GENOMIC DNA]</scope>
    <source>
        <strain evidence="9 10">NBRC 106054</strain>
    </source>
</reference>
<dbReference type="RefSeq" id="WP_046369014.1">
    <property type="nucleotide sequence ID" value="NZ_BBWV01000002.1"/>
</dbReference>
<evidence type="ECO:0000256" key="5">
    <source>
        <dbReference type="ARBA" id="ARBA00023136"/>
    </source>
</evidence>
<feature type="transmembrane region" description="Helical" evidence="6">
    <location>
        <begin position="760"/>
        <end position="779"/>
    </location>
</feature>
<evidence type="ECO:0000256" key="3">
    <source>
        <dbReference type="ARBA" id="ARBA00022692"/>
    </source>
</evidence>
<dbReference type="OrthoDB" id="5933722at2"/>
<dbReference type="GO" id="GO:0005886">
    <property type="term" value="C:plasma membrane"/>
    <property type="evidence" value="ECO:0007669"/>
    <property type="project" value="UniProtKB-SubCell"/>
</dbReference>
<feature type="transmembrane region" description="Helical" evidence="6">
    <location>
        <begin position="337"/>
        <end position="364"/>
    </location>
</feature>
<dbReference type="InterPro" id="IPR050250">
    <property type="entry name" value="Macrolide_Exporter_MacB"/>
</dbReference>
<comment type="caution">
    <text evidence="9">The sequence shown here is derived from an EMBL/GenBank/DDBJ whole genome shotgun (WGS) entry which is preliminary data.</text>
</comment>
<feature type="transmembrane region" description="Helical" evidence="6">
    <location>
        <begin position="20"/>
        <end position="41"/>
    </location>
</feature>
<evidence type="ECO:0000256" key="1">
    <source>
        <dbReference type="ARBA" id="ARBA00004651"/>
    </source>
</evidence>
<dbReference type="Proteomes" id="UP000033121">
    <property type="component" value="Unassembled WGS sequence"/>
</dbReference>
<dbReference type="InterPro" id="IPR003838">
    <property type="entry name" value="ABC3_permease_C"/>
</dbReference>
<dbReference type="STRING" id="1220578.FPE01S_02_01820"/>
<feature type="domain" description="MacB-like periplasmic core" evidence="8">
    <location>
        <begin position="21"/>
        <end position="244"/>
    </location>
</feature>
<feature type="transmembrane region" description="Helical" evidence="6">
    <location>
        <begin position="295"/>
        <end position="316"/>
    </location>
</feature>
<dbReference type="EMBL" id="BBWV01000002">
    <property type="protein sequence ID" value="GAO43077.1"/>
    <property type="molecule type" value="Genomic_DNA"/>
</dbReference>
<keyword evidence="2" id="KW-1003">Cell membrane</keyword>
<proteinExistence type="predicted"/>
<dbReference type="Pfam" id="PF12704">
    <property type="entry name" value="MacB_PCD"/>
    <property type="match status" value="1"/>
</dbReference>
<keyword evidence="4 6" id="KW-1133">Transmembrane helix</keyword>
<gene>
    <name evidence="9" type="ORF">FPE01S_02_01820</name>
</gene>
<feature type="transmembrane region" description="Helical" evidence="6">
    <location>
        <begin position="384"/>
        <end position="413"/>
    </location>
</feature>
<evidence type="ECO:0000259" key="7">
    <source>
        <dbReference type="Pfam" id="PF02687"/>
    </source>
</evidence>
<feature type="transmembrane region" description="Helical" evidence="6">
    <location>
        <begin position="434"/>
        <end position="453"/>
    </location>
</feature>
<keyword evidence="5 6" id="KW-0472">Membrane</keyword>
<keyword evidence="10" id="KW-1185">Reference proteome</keyword>
<evidence type="ECO:0000313" key="10">
    <source>
        <dbReference type="Proteomes" id="UP000033121"/>
    </source>
</evidence>
<dbReference type="PANTHER" id="PTHR30572">
    <property type="entry name" value="MEMBRANE COMPONENT OF TRANSPORTER-RELATED"/>
    <property type="match status" value="1"/>
</dbReference>
<dbReference type="AlphaFoldDB" id="A0A0E9MZA9"/>
<dbReference type="Pfam" id="PF02687">
    <property type="entry name" value="FtsX"/>
    <property type="match status" value="2"/>
</dbReference>
<dbReference type="GO" id="GO:0022857">
    <property type="term" value="F:transmembrane transporter activity"/>
    <property type="evidence" value="ECO:0007669"/>
    <property type="project" value="TreeGrafter"/>
</dbReference>
<evidence type="ECO:0000313" key="9">
    <source>
        <dbReference type="EMBL" id="GAO43077.1"/>
    </source>
</evidence>
<organism evidence="9 10">
    <name type="scientific">Flavihumibacter petaseus NBRC 106054</name>
    <dbReference type="NCBI Taxonomy" id="1220578"/>
    <lineage>
        <taxon>Bacteria</taxon>
        <taxon>Pseudomonadati</taxon>
        <taxon>Bacteroidota</taxon>
        <taxon>Chitinophagia</taxon>
        <taxon>Chitinophagales</taxon>
        <taxon>Chitinophagaceae</taxon>
        <taxon>Flavihumibacter</taxon>
    </lineage>
</organism>
<name>A0A0E9MZA9_9BACT</name>
<dbReference type="InterPro" id="IPR025857">
    <property type="entry name" value="MacB_PCD"/>
</dbReference>
<feature type="transmembrane region" description="Helical" evidence="6">
    <location>
        <begin position="674"/>
        <end position="698"/>
    </location>
</feature>
<comment type="subcellular location">
    <subcellularLocation>
        <location evidence="1">Cell membrane</location>
        <topology evidence="1">Multi-pass membrane protein</topology>
    </subcellularLocation>
</comment>
<dbReference type="PANTHER" id="PTHR30572:SF18">
    <property type="entry name" value="ABC-TYPE MACROLIDE FAMILY EXPORT SYSTEM PERMEASE COMPONENT 2"/>
    <property type="match status" value="1"/>
</dbReference>
<evidence type="ECO:0000256" key="4">
    <source>
        <dbReference type="ARBA" id="ARBA00022989"/>
    </source>
</evidence>
<evidence type="ECO:0000256" key="6">
    <source>
        <dbReference type="SAM" id="Phobius"/>
    </source>
</evidence>
<feature type="transmembrane region" description="Helical" evidence="6">
    <location>
        <begin position="726"/>
        <end position="748"/>
    </location>
</feature>
<protein>
    <submittedName>
        <fullName evidence="9">Putative ABC transporter permease protein</fullName>
    </submittedName>
</protein>
<sequence length="797" mass="88038">MLRTYLNVALRNLAKNKLIAFINIFGLALSMSVGLMILIRFQDALSYDKFHEKGKRILRITSDYQKKQDRLWHMASTPLPLGNELARSGNSIESIVTVYPAFGGKATAGGKELNLDGVFTTSAFFSIFDFPLLYGDFKTVLDKPNSIVLNKAAAIRFFGNCQVVGKMLTMNNGVNYIVTGVMDEPAGKSHLSFDAYVSLGSVPLLEKSKLMEPRQDDWFAFNAGYTYVLLKENAEIKSLSGDLNRIASKLNHINRDGTAAFGLQSLHKISPGGDYYDNDNARGNSWSKIYTEATVAILILLAACFNYTNLTIARALTRAKEVGMRKISGAKRYQIYLQYLFESVVVAFIALLFASIIIDLIVTYAPFNDGYEFIPSSFNLNTAFIGGAIGYALLTGIIAGAAPARILSSFAPLRVLKNLQTAKIFGKISLQKSLIVFQYSLSLIIIIFLSVFYQQFAFLSSADPGFRRDHTMIIPITGLDESLVINQVKQVSGVQSAAAFSGQFNGRFNGQTLPVWTTDDTKRQNLNYYFADRNFIPQMNLVLVAGNQFPLTDNPINESVLLNETAVRALGFASPEQAIGQKLHVNDSTQLNIAGVLKDFSYERTGRPVSPLALRTRAHAYQFLYVQTATTTKPEIQQRIGDHLSALYPNQVFSYDWLDESLEKSNSQTATISLLGYLGAITMLVASLGLLGLVIYTVEVKSKEISIRKVVGASERQLVKILSTGFVKLLLLSGLIAMPLGWILAQLFLQNFPLRINFSFGKLLACFLFLFSIGLFTIISQTWRAAVANPAGKLKAD</sequence>
<keyword evidence="3 6" id="KW-0812">Transmembrane</keyword>
<evidence type="ECO:0000256" key="2">
    <source>
        <dbReference type="ARBA" id="ARBA00022475"/>
    </source>
</evidence>
<evidence type="ECO:0000259" key="8">
    <source>
        <dbReference type="Pfam" id="PF12704"/>
    </source>
</evidence>
<feature type="domain" description="ABC3 transporter permease C-terminal" evidence="7">
    <location>
        <begin position="679"/>
        <end position="789"/>
    </location>
</feature>